<dbReference type="AlphaFoldDB" id="A0ABD5YHZ3"/>
<name>A0ABD5YHZ3_9EURY</name>
<evidence type="ECO:0000256" key="3">
    <source>
        <dbReference type="ARBA" id="ARBA00022475"/>
    </source>
</evidence>
<feature type="transmembrane region" description="Helical" evidence="7">
    <location>
        <begin position="117"/>
        <end position="144"/>
    </location>
</feature>
<feature type="transmembrane region" description="Helical" evidence="7">
    <location>
        <begin position="228"/>
        <end position="249"/>
    </location>
</feature>
<evidence type="ECO:0000313" key="9">
    <source>
        <dbReference type="Proteomes" id="UP001596417"/>
    </source>
</evidence>
<gene>
    <name evidence="8" type="ORF">ACFQL7_03240</name>
</gene>
<evidence type="ECO:0000256" key="7">
    <source>
        <dbReference type="SAM" id="Phobius"/>
    </source>
</evidence>
<dbReference type="Proteomes" id="UP001596417">
    <property type="component" value="Unassembled WGS sequence"/>
</dbReference>
<feature type="transmembrane region" description="Helical" evidence="7">
    <location>
        <begin position="7"/>
        <end position="25"/>
    </location>
</feature>
<dbReference type="RefSeq" id="WP_264555208.1">
    <property type="nucleotide sequence ID" value="NZ_CP109979.1"/>
</dbReference>
<keyword evidence="3" id="KW-1003">Cell membrane</keyword>
<keyword evidence="6 7" id="KW-0472">Membrane</keyword>
<proteinExistence type="inferred from homology"/>
<dbReference type="InterPro" id="IPR022791">
    <property type="entry name" value="L-PG_synthase/AglD"/>
</dbReference>
<evidence type="ECO:0000256" key="2">
    <source>
        <dbReference type="ARBA" id="ARBA00011061"/>
    </source>
</evidence>
<evidence type="ECO:0000256" key="4">
    <source>
        <dbReference type="ARBA" id="ARBA00022692"/>
    </source>
</evidence>
<comment type="subcellular location">
    <subcellularLocation>
        <location evidence="1">Cell membrane</location>
        <topology evidence="1">Multi-pass membrane protein</topology>
    </subcellularLocation>
</comment>
<feature type="transmembrane region" description="Helical" evidence="7">
    <location>
        <begin position="261"/>
        <end position="278"/>
    </location>
</feature>
<dbReference type="Pfam" id="PF03706">
    <property type="entry name" value="LPG_synthase_TM"/>
    <property type="match status" value="1"/>
</dbReference>
<dbReference type="GO" id="GO:0005886">
    <property type="term" value="C:plasma membrane"/>
    <property type="evidence" value="ECO:0007669"/>
    <property type="project" value="UniProtKB-SubCell"/>
</dbReference>
<evidence type="ECO:0000256" key="1">
    <source>
        <dbReference type="ARBA" id="ARBA00004651"/>
    </source>
</evidence>
<dbReference type="GeneID" id="76198522"/>
<evidence type="ECO:0000256" key="6">
    <source>
        <dbReference type="ARBA" id="ARBA00023136"/>
    </source>
</evidence>
<reference evidence="8 9" key="1">
    <citation type="journal article" date="2019" name="Int. J. Syst. Evol. Microbiol.">
        <title>The Global Catalogue of Microorganisms (GCM) 10K type strain sequencing project: providing services to taxonomists for standard genome sequencing and annotation.</title>
        <authorList>
            <consortium name="The Broad Institute Genomics Platform"/>
            <consortium name="The Broad Institute Genome Sequencing Center for Infectious Disease"/>
            <person name="Wu L."/>
            <person name="Ma J."/>
        </authorList>
    </citation>
    <scope>NUCLEOTIDE SEQUENCE [LARGE SCALE GENOMIC DNA]</scope>
    <source>
        <strain evidence="8 9">RDMS1</strain>
    </source>
</reference>
<keyword evidence="4 7" id="KW-0812">Transmembrane</keyword>
<dbReference type="PANTHER" id="PTHR39087:SF2">
    <property type="entry name" value="UPF0104 MEMBRANE PROTEIN MJ1595"/>
    <property type="match status" value="1"/>
</dbReference>
<keyword evidence="5 7" id="KW-1133">Transmembrane helix</keyword>
<dbReference type="EMBL" id="JBHTAX010000001">
    <property type="protein sequence ID" value="MFC7188954.1"/>
    <property type="molecule type" value="Genomic_DNA"/>
</dbReference>
<feature type="transmembrane region" description="Helical" evidence="7">
    <location>
        <begin position="290"/>
        <end position="310"/>
    </location>
</feature>
<accession>A0ABD5YHZ3</accession>
<evidence type="ECO:0000313" key="8">
    <source>
        <dbReference type="EMBL" id="MFC7188954.1"/>
    </source>
</evidence>
<sequence length="340" mass="36798">MKRSYRWALKIVQYAIGIAALVWLVRQAEWGRVIGLIDKLDYITIVVILAATVAETLFRFSMWHVLLNGLRSTPFSIAARSTLIINFVNQILPSRISGRSIAPVVLRHYTQYDWSEVVTVAGLHTALYAILNGLIALLGLVLFAHVFSPGLIAVLGGSTALYLVVGFLTIVAAQRLDGMAAVAVRARELFGRIPFIETAIGAFMGKLPTFSEGVADTFKNLLSNYRVVSLYTAGWIASRMLFPGLRAWVLLTALDVEFSPLLLPVVLVTAYSVTLLPLTPGGIGVAEASATLVFTALGIPAAIITPVILVDRFLGVYLPSLAGWYPVTRIDLSGLATGEK</sequence>
<feature type="transmembrane region" description="Helical" evidence="7">
    <location>
        <begin position="150"/>
        <end position="173"/>
    </location>
</feature>
<keyword evidence="9" id="KW-1185">Reference proteome</keyword>
<dbReference type="PANTHER" id="PTHR39087">
    <property type="entry name" value="UPF0104 MEMBRANE PROTEIN MJ1595"/>
    <property type="match status" value="1"/>
</dbReference>
<evidence type="ECO:0000256" key="5">
    <source>
        <dbReference type="ARBA" id="ARBA00022989"/>
    </source>
</evidence>
<organism evidence="8 9">
    <name type="scientific">Halocatena marina</name>
    <dbReference type="NCBI Taxonomy" id="2934937"/>
    <lineage>
        <taxon>Archaea</taxon>
        <taxon>Methanobacteriati</taxon>
        <taxon>Methanobacteriota</taxon>
        <taxon>Stenosarchaea group</taxon>
        <taxon>Halobacteria</taxon>
        <taxon>Halobacteriales</taxon>
        <taxon>Natronomonadaceae</taxon>
        <taxon>Halocatena</taxon>
    </lineage>
</organism>
<comment type="caution">
    <text evidence="8">The sequence shown here is derived from an EMBL/GenBank/DDBJ whole genome shotgun (WGS) entry which is preliminary data.</text>
</comment>
<feature type="transmembrane region" description="Helical" evidence="7">
    <location>
        <begin position="45"/>
        <end position="67"/>
    </location>
</feature>
<protein>
    <submittedName>
        <fullName evidence="8">Lysylphosphatidylglycerol synthase transmembrane domain-containing protein</fullName>
    </submittedName>
</protein>
<dbReference type="NCBIfam" id="TIGR00374">
    <property type="entry name" value="flippase-like domain"/>
    <property type="match status" value="1"/>
</dbReference>
<comment type="similarity">
    <text evidence="2">Belongs to the UPF0104 family.</text>
</comment>